<evidence type="ECO:0000256" key="1">
    <source>
        <dbReference type="SAM" id="MobiDB-lite"/>
    </source>
</evidence>
<feature type="non-terminal residue" evidence="2">
    <location>
        <position position="96"/>
    </location>
</feature>
<evidence type="ECO:0000313" key="2">
    <source>
        <dbReference type="EMBL" id="JAC76709.1"/>
    </source>
</evidence>
<protein>
    <submittedName>
        <fullName evidence="2">Uncharacterized protein</fullName>
    </submittedName>
</protein>
<dbReference type="EMBL" id="GBEZ01008852">
    <property type="protein sequence ID" value="JAC76709.1"/>
    <property type="molecule type" value="Transcribed_RNA"/>
</dbReference>
<gene>
    <name evidence="2" type="ORF">TSPGSL018_19463</name>
</gene>
<feature type="non-terminal residue" evidence="2">
    <location>
        <position position="1"/>
    </location>
</feature>
<reference evidence="2" key="1">
    <citation type="submission" date="2014-05" db="EMBL/GenBank/DDBJ databases">
        <title>The transcriptome of the halophilic microalga Tetraselmis sp. GSL018 isolated from the Great Salt Lake, Utah.</title>
        <authorList>
            <person name="Jinkerson R.E."/>
            <person name="D'Adamo S."/>
            <person name="Posewitz M.C."/>
        </authorList>
    </citation>
    <scope>NUCLEOTIDE SEQUENCE</scope>
    <source>
        <strain evidence="2">GSL018</strain>
    </source>
</reference>
<organism evidence="2">
    <name type="scientific">Tetraselmis sp. GSL018</name>
    <dbReference type="NCBI Taxonomy" id="582737"/>
    <lineage>
        <taxon>Eukaryota</taxon>
        <taxon>Viridiplantae</taxon>
        <taxon>Chlorophyta</taxon>
        <taxon>core chlorophytes</taxon>
        <taxon>Chlorodendrophyceae</taxon>
        <taxon>Chlorodendrales</taxon>
        <taxon>Chlorodendraceae</taxon>
        <taxon>Tetraselmis</taxon>
    </lineage>
</organism>
<feature type="compositionally biased region" description="Pro residues" evidence="1">
    <location>
        <begin position="87"/>
        <end position="96"/>
    </location>
</feature>
<dbReference type="AlphaFoldDB" id="A0A061S139"/>
<feature type="compositionally biased region" description="Low complexity" evidence="1">
    <location>
        <begin position="61"/>
        <end position="71"/>
    </location>
</feature>
<accession>A0A061S139</accession>
<feature type="region of interest" description="Disordered" evidence="1">
    <location>
        <begin position="47"/>
        <end position="71"/>
    </location>
</feature>
<feature type="region of interest" description="Disordered" evidence="1">
    <location>
        <begin position="77"/>
        <end position="96"/>
    </location>
</feature>
<name>A0A061S139_9CHLO</name>
<proteinExistence type="predicted"/>
<sequence length="96" mass="10111">LLCCPFLSPSRGGRCREGQAPPPLCPHLPQSIDPSPSIRLRRPLRALRPAGGEGSGEALISPSPSLPSDLPFLLRQPTSLPCAPARPVHPSPPLSL</sequence>